<protein>
    <submittedName>
        <fullName evidence="2">Uncharacterized protein</fullName>
    </submittedName>
</protein>
<feature type="region of interest" description="Disordered" evidence="1">
    <location>
        <begin position="566"/>
        <end position="587"/>
    </location>
</feature>
<feature type="compositionally biased region" description="Basic and acidic residues" evidence="1">
    <location>
        <begin position="38"/>
        <end position="48"/>
    </location>
</feature>
<dbReference type="Proteomes" id="UP000015241">
    <property type="component" value="Unassembled WGS sequence"/>
</dbReference>
<name>S8FKR3_FOMSC</name>
<proteinExistence type="predicted"/>
<dbReference type="HOGENOM" id="CLU_381312_0_0_1"/>
<evidence type="ECO:0000256" key="1">
    <source>
        <dbReference type="SAM" id="MobiDB-lite"/>
    </source>
</evidence>
<keyword evidence="3" id="KW-1185">Reference proteome</keyword>
<dbReference type="InParanoid" id="S8FKR3"/>
<evidence type="ECO:0000313" key="2">
    <source>
        <dbReference type="EMBL" id="EPS98904.1"/>
    </source>
</evidence>
<accession>S8FKR3</accession>
<reference evidence="2 3" key="1">
    <citation type="journal article" date="2012" name="Science">
        <title>The Paleozoic origin of enzymatic lignin decomposition reconstructed from 31 fungal genomes.</title>
        <authorList>
            <person name="Floudas D."/>
            <person name="Binder M."/>
            <person name="Riley R."/>
            <person name="Barry K."/>
            <person name="Blanchette R.A."/>
            <person name="Henrissat B."/>
            <person name="Martinez A.T."/>
            <person name="Otillar R."/>
            <person name="Spatafora J.W."/>
            <person name="Yadav J.S."/>
            <person name="Aerts A."/>
            <person name="Benoit I."/>
            <person name="Boyd A."/>
            <person name="Carlson A."/>
            <person name="Copeland A."/>
            <person name="Coutinho P.M."/>
            <person name="de Vries R.P."/>
            <person name="Ferreira P."/>
            <person name="Findley K."/>
            <person name="Foster B."/>
            <person name="Gaskell J."/>
            <person name="Glotzer D."/>
            <person name="Gorecki P."/>
            <person name="Heitman J."/>
            <person name="Hesse C."/>
            <person name="Hori C."/>
            <person name="Igarashi K."/>
            <person name="Jurgens J.A."/>
            <person name="Kallen N."/>
            <person name="Kersten P."/>
            <person name="Kohler A."/>
            <person name="Kuees U."/>
            <person name="Kumar T.K.A."/>
            <person name="Kuo A."/>
            <person name="LaButti K."/>
            <person name="Larrondo L.F."/>
            <person name="Lindquist E."/>
            <person name="Ling A."/>
            <person name="Lombard V."/>
            <person name="Lucas S."/>
            <person name="Lundell T."/>
            <person name="Martin R."/>
            <person name="McLaughlin D.J."/>
            <person name="Morgenstern I."/>
            <person name="Morin E."/>
            <person name="Murat C."/>
            <person name="Nagy L.G."/>
            <person name="Nolan M."/>
            <person name="Ohm R.A."/>
            <person name="Patyshakuliyeva A."/>
            <person name="Rokas A."/>
            <person name="Ruiz-Duenas F.J."/>
            <person name="Sabat G."/>
            <person name="Salamov A."/>
            <person name="Samejima M."/>
            <person name="Schmutz J."/>
            <person name="Slot J.C."/>
            <person name="St John F."/>
            <person name="Stenlid J."/>
            <person name="Sun H."/>
            <person name="Sun S."/>
            <person name="Syed K."/>
            <person name="Tsang A."/>
            <person name="Wiebenga A."/>
            <person name="Young D."/>
            <person name="Pisabarro A."/>
            <person name="Eastwood D.C."/>
            <person name="Martin F."/>
            <person name="Cullen D."/>
            <person name="Grigoriev I.V."/>
            <person name="Hibbett D.S."/>
        </authorList>
    </citation>
    <scope>NUCLEOTIDE SEQUENCE</scope>
    <source>
        <strain evidence="3">FP-58527</strain>
    </source>
</reference>
<feature type="compositionally biased region" description="Polar residues" evidence="1">
    <location>
        <begin position="335"/>
        <end position="345"/>
    </location>
</feature>
<organism evidence="2 3">
    <name type="scientific">Fomitopsis schrenkii</name>
    <name type="common">Brown rot fungus</name>
    <dbReference type="NCBI Taxonomy" id="2126942"/>
    <lineage>
        <taxon>Eukaryota</taxon>
        <taxon>Fungi</taxon>
        <taxon>Dikarya</taxon>
        <taxon>Basidiomycota</taxon>
        <taxon>Agaricomycotina</taxon>
        <taxon>Agaricomycetes</taxon>
        <taxon>Polyporales</taxon>
        <taxon>Fomitopsis</taxon>
    </lineage>
</organism>
<feature type="region of interest" description="Disordered" evidence="1">
    <location>
        <begin position="20"/>
        <end position="59"/>
    </location>
</feature>
<feature type="region of interest" description="Disordered" evidence="1">
    <location>
        <begin position="261"/>
        <end position="354"/>
    </location>
</feature>
<dbReference type="AlphaFoldDB" id="S8FKR3"/>
<feature type="compositionally biased region" description="Low complexity" evidence="1">
    <location>
        <begin position="618"/>
        <end position="629"/>
    </location>
</feature>
<gene>
    <name evidence="2" type="ORF">FOMPIDRAFT_1017424</name>
</gene>
<sequence>MARRHPRGLAAAREGLCQNMPSVRHHDRGAAHGPNQRARRDGMEDTECHYSSPSSSGPLCASQIPPISICVRAPAATARVLTSGCGGGALGYAGAPVLRRAPEVTVDNSTRTEVATIAPIALSGSWWASGLLLAVLRDPPMWTWFDLSKPSRRVTSEEDEPYKEDPAKRIWVSRPRLDESHSYFPGTDHREAALTEGRTAQTEQTSAPFFDTRRAYTRRSFSLAKARSCVEDAITHGPPTPPSTSRNRTVRVATARRVNANLNAHSAVPRKRHDDRLVIVPSPSSQDALSGGERRTGASSPHPRSVPGRGPVLLAWPDAWPAEQGDPGAGWVQRTAGSDSGSPQGASALRGWERQGLMRMSQLRAGAENGMDMDDKIPGPSAAHDAPVYVRCAASREGRQTGFDIRSASEWAALCLGGGVRTQMRAIWAARAHPGRRAAWTQLCGLGGLRGPQVKRTHVSEVWHGPAQKTHRGPSYFPEVESCCIQDPARPPAKRGRGRMDVRDTSLSALGTMNMCVQAKPPHAPAFAVQTPRATLPLAQELYLNCRAPGRVRLREPDWGRLQEERMPERGFAKRSARAPRAQQPRLGRALLARVKGGELAGLSVSCTPRVRRRPSRLTAGEATGTTLAHGPRRQAPQASKHPPDPINGGDSEERLDRTPCGPITAAPSRWAAEADSTGCRPARTGGPPGLGSCQRSDIGAVPSTNASDARHVKLAPRHVQHLLVP</sequence>
<evidence type="ECO:0000313" key="3">
    <source>
        <dbReference type="Proteomes" id="UP000015241"/>
    </source>
</evidence>
<feature type="region of interest" description="Disordered" evidence="1">
    <location>
        <begin position="606"/>
        <end position="709"/>
    </location>
</feature>
<dbReference type="EMBL" id="KE504161">
    <property type="protein sequence ID" value="EPS98904.1"/>
    <property type="molecule type" value="Genomic_DNA"/>
</dbReference>